<protein>
    <recommendedName>
        <fullName evidence="8">G-protein coupled receptors family 1 profile domain-containing protein</fullName>
    </recommendedName>
</protein>
<dbReference type="AlphaFoldDB" id="C3Z6N0"/>
<feature type="compositionally biased region" description="Pro residues" evidence="5">
    <location>
        <begin position="67"/>
        <end position="77"/>
    </location>
</feature>
<feature type="non-terminal residue" evidence="7">
    <location>
        <position position="1"/>
    </location>
</feature>
<dbReference type="Gene3D" id="1.20.1070.10">
    <property type="entry name" value="Rhodopsin 7-helix transmembrane proteins"/>
    <property type="match status" value="1"/>
</dbReference>
<evidence type="ECO:0000256" key="1">
    <source>
        <dbReference type="ARBA" id="ARBA00004370"/>
    </source>
</evidence>
<dbReference type="EMBL" id="GG666588">
    <property type="protein sequence ID" value="EEN51874.1"/>
    <property type="molecule type" value="Genomic_DNA"/>
</dbReference>
<evidence type="ECO:0000256" key="5">
    <source>
        <dbReference type="SAM" id="MobiDB-lite"/>
    </source>
</evidence>
<sequence>PPYGPRLAASRRDVSISAVDNEPQPGSSKQPDDSPTIRGPRAAGLRRDASSSAVGTDPQHGPSNRPDVPPSPRPPPNNQYKIQKARAVTTVVFMAFVSWLLYFVFIVAHRICEAYRSSCPVRGIAQWGLLIAFLNSLVNPIVHGLRVPALKIAVLAKFNTVREAVVAVLRRNRVDIVNQDGQDDGRGLTSVGRSSRHAGHRFEVSVEIRTPTPNCEDGRKTQHSADGQHLRVPGRPSTLAWGSTNQLTVVD</sequence>
<evidence type="ECO:0000256" key="2">
    <source>
        <dbReference type="ARBA" id="ARBA00022692"/>
    </source>
</evidence>
<evidence type="ECO:0000256" key="3">
    <source>
        <dbReference type="ARBA" id="ARBA00022989"/>
    </source>
</evidence>
<name>C3Z6N0_BRAFL</name>
<comment type="subcellular location">
    <subcellularLocation>
        <location evidence="1">Membrane</location>
    </subcellularLocation>
</comment>
<dbReference type="Pfam" id="PF00001">
    <property type="entry name" value="7tm_1"/>
    <property type="match status" value="1"/>
</dbReference>
<dbReference type="GO" id="GO:0016020">
    <property type="term" value="C:membrane"/>
    <property type="evidence" value="ECO:0007669"/>
    <property type="project" value="UniProtKB-SubCell"/>
</dbReference>
<feature type="region of interest" description="Disordered" evidence="5">
    <location>
        <begin position="1"/>
        <end position="79"/>
    </location>
</feature>
<keyword evidence="4 6" id="KW-0472">Membrane</keyword>
<evidence type="ECO:0000256" key="6">
    <source>
        <dbReference type="SAM" id="Phobius"/>
    </source>
</evidence>
<evidence type="ECO:0000256" key="4">
    <source>
        <dbReference type="ARBA" id="ARBA00023136"/>
    </source>
</evidence>
<evidence type="ECO:0008006" key="8">
    <source>
        <dbReference type="Google" id="ProtNLM"/>
    </source>
</evidence>
<gene>
    <name evidence="7" type="ORF">BRAFLDRAFT_97122</name>
</gene>
<organism>
    <name type="scientific">Branchiostoma floridae</name>
    <name type="common">Florida lancelet</name>
    <name type="synonym">Amphioxus</name>
    <dbReference type="NCBI Taxonomy" id="7739"/>
    <lineage>
        <taxon>Eukaryota</taxon>
        <taxon>Metazoa</taxon>
        <taxon>Chordata</taxon>
        <taxon>Cephalochordata</taxon>
        <taxon>Leptocardii</taxon>
        <taxon>Amphioxiformes</taxon>
        <taxon>Branchiostomatidae</taxon>
        <taxon>Branchiostoma</taxon>
    </lineage>
</organism>
<keyword evidence="3 6" id="KW-1133">Transmembrane helix</keyword>
<feature type="region of interest" description="Disordered" evidence="5">
    <location>
        <begin position="210"/>
        <end position="238"/>
    </location>
</feature>
<evidence type="ECO:0000313" key="7">
    <source>
        <dbReference type="EMBL" id="EEN51874.1"/>
    </source>
</evidence>
<proteinExistence type="predicted"/>
<dbReference type="InterPro" id="IPR000276">
    <property type="entry name" value="GPCR_Rhodpsn"/>
</dbReference>
<reference evidence="7" key="1">
    <citation type="journal article" date="2008" name="Nature">
        <title>The amphioxus genome and the evolution of the chordate karyotype.</title>
        <authorList>
            <consortium name="US DOE Joint Genome Institute (JGI-PGF)"/>
            <person name="Putnam N.H."/>
            <person name="Butts T."/>
            <person name="Ferrier D.E.K."/>
            <person name="Furlong R.F."/>
            <person name="Hellsten U."/>
            <person name="Kawashima T."/>
            <person name="Robinson-Rechavi M."/>
            <person name="Shoguchi E."/>
            <person name="Terry A."/>
            <person name="Yu J.-K."/>
            <person name="Benito-Gutierrez E.L."/>
            <person name="Dubchak I."/>
            <person name="Garcia-Fernandez J."/>
            <person name="Gibson-Brown J.J."/>
            <person name="Grigoriev I.V."/>
            <person name="Horton A.C."/>
            <person name="de Jong P.J."/>
            <person name="Jurka J."/>
            <person name="Kapitonov V.V."/>
            <person name="Kohara Y."/>
            <person name="Kuroki Y."/>
            <person name="Lindquist E."/>
            <person name="Lucas S."/>
            <person name="Osoegawa K."/>
            <person name="Pennacchio L.A."/>
            <person name="Salamov A.A."/>
            <person name="Satou Y."/>
            <person name="Sauka-Spengler T."/>
            <person name="Schmutz J."/>
            <person name="Shin-I T."/>
            <person name="Toyoda A."/>
            <person name="Bronner-Fraser M."/>
            <person name="Fujiyama A."/>
            <person name="Holland L.Z."/>
            <person name="Holland P.W.H."/>
            <person name="Satoh N."/>
            <person name="Rokhsar D.S."/>
        </authorList>
    </citation>
    <scope>NUCLEOTIDE SEQUENCE [LARGE SCALE GENOMIC DNA]</scope>
    <source>
        <strain evidence="7">S238N-H82</strain>
        <tissue evidence="7">Testes</tissue>
    </source>
</reference>
<feature type="transmembrane region" description="Helical" evidence="6">
    <location>
        <begin position="87"/>
        <end position="108"/>
    </location>
</feature>
<dbReference type="GO" id="GO:0004930">
    <property type="term" value="F:G protein-coupled receptor activity"/>
    <property type="evidence" value="ECO:0007669"/>
    <property type="project" value="InterPro"/>
</dbReference>
<dbReference type="InParanoid" id="C3Z6N0"/>
<accession>C3Z6N0</accession>
<keyword evidence="2 6" id="KW-0812">Transmembrane</keyword>
<dbReference type="SUPFAM" id="SSF81321">
    <property type="entry name" value="Family A G protein-coupled receptor-like"/>
    <property type="match status" value="1"/>
</dbReference>